<evidence type="ECO:0000313" key="1">
    <source>
        <dbReference type="EMBL" id="DAE13793.1"/>
    </source>
</evidence>
<reference evidence="1" key="1">
    <citation type="journal article" date="2021" name="Proc. Natl. Acad. Sci. U.S.A.">
        <title>A Catalog of Tens of Thousands of Viruses from Human Metagenomes Reveals Hidden Associations with Chronic Diseases.</title>
        <authorList>
            <person name="Tisza M.J."/>
            <person name="Buck C.B."/>
        </authorList>
    </citation>
    <scope>NUCLEOTIDE SEQUENCE</scope>
    <source>
        <strain evidence="1">Ctza028</strain>
    </source>
</reference>
<name>A0A8S5Q4Q8_9CAUD</name>
<protein>
    <recommendedName>
        <fullName evidence="2">Tail fiber protein</fullName>
    </recommendedName>
</protein>
<dbReference type="EMBL" id="BK015569">
    <property type="protein sequence ID" value="DAE13793.1"/>
    <property type="molecule type" value="Genomic_DNA"/>
</dbReference>
<organism evidence="1">
    <name type="scientific">Podoviridae sp. ctza028</name>
    <dbReference type="NCBI Taxonomy" id="2825289"/>
    <lineage>
        <taxon>Viruses</taxon>
        <taxon>Duplodnaviria</taxon>
        <taxon>Heunggongvirae</taxon>
        <taxon>Uroviricota</taxon>
        <taxon>Caudoviricetes</taxon>
    </lineage>
</organism>
<evidence type="ECO:0008006" key="2">
    <source>
        <dbReference type="Google" id="ProtNLM"/>
    </source>
</evidence>
<sequence length="334" mass="36555">MAKIDKITTCCQKVLPLVYDESLSYYEVLCKVQQKLNELIKINNNIRDEIHKEYVEILETAKQVTEAVASVTSMRDEVLTLKQATEQYANDVVTVYNETVQARDTAIAKANIAQQSATTATEKANIAQTSANTATQKAESASQSATVATEKAEVATTNAGIAKDNADKVITAMSLVAGTVNFYQTGDKTLSISSSDTETITATVTPKIRNNVLYMDTFIEQTLTGQQALKLPNIKTINLDMSSVFTWVGSVLPNVMKINMPIVTYYGSKNISINSEANDTFNSSASGRGTGTWNYTVQLQVFGNKTDILAIDRGKTETLYYNVTIAQPLIFKDE</sequence>
<accession>A0A8S5Q4Q8</accession>
<proteinExistence type="predicted"/>